<accession>A0A4R6QFM8</accession>
<dbReference type="Proteomes" id="UP000295260">
    <property type="component" value="Unassembled WGS sequence"/>
</dbReference>
<comment type="caution">
    <text evidence="1">The sequence shown here is derived from an EMBL/GenBank/DDBJ whole genome shotgun (WGS) entry which is preliminary data.</text>
</comment>
<dbReference type="AlphaFoldDB" id="A0A4R6QFM8"/>
<proteinExistence type="predicted"/>
<dbReference type="OrthoDB" id="1367260at2"/>
<dbReference type="RefSeq" id="WP_133532132.1">
    <property type="nucleotide sequence ID" value="NZ_SNXR01000011.1"/>
</dbReference>
<protein>
    <submittedName>
        <fullName evidence="1">Uncharacterized protein</fullName>
    </submittedName>
</protein>
<sequence length="126" mass="14868">METEKRKDPLTGEEFIPKKKTQRFATPQNRIKYNNKLAGALRQEKAYVDKPMNSTHRILRDLMKNKKKETFYKQFLIGKGVDFRVSNNTVKVDGYIKYALYEFIYIFDDNDTNGKVTIINNSDGRY</sequence>
<dbReference type="EMBL" id="SNXR01000011">
    <property type="protein sequence ID" value="TDP61190.1"/>
    <property type="molecule type" value="Genomic_DNA"/>
</dbReference>
<keyword evidence="2" id="KW-1185">Reference proteome</keyword>
<evidence type="ECO:0000313" key="2">
    <source>
        <dbReference type="Proteomes" id="UP000295260"/>
    </source>
</evidence>
<name>A0A4R6QFM8_9FLAO</name>
<evidence type="ECO:0000313" key="1">
    <source>
        <dbReference type="EMBL" id="TDP61190.1"/>
    </source>
</evidence>
<gene>
    <name evidence="1" type="ORF">BC748_0804</name>
</gene>
<organism evidence="1 2">
    <name type="scientific">Flavobacterium dankookense</name>
    <dbReference type="NCBI Taxonomy" id="706186"/>
    <lineage>
        <taxon>Bacteria</taxon>
        <taxon>Pseudomonadati</taxon>
        <taxon>Bacteroidota</taxon>
        <taxon>Flavobacteriia</taxon>
        <taxon>Flavobacteriales</taxon>
        <taxon>Flavobacteriaceae</taxon>
        <taxon>Flavobacterium</taxon>
    </lineage>
</organism>
<reference evidence="1 2" key="1">
    <citation type="submission" date="2019-03" db="EMBL/GenBank/DDBJ databases">
        <title>Genomic Encyclopedia of Archaeal and Bacterial Type Strains, Phase II (KMG-II): from individual species to whole genera.</title>
        <authorList>
            <person name="Goeker M."/>
        </authorList>
    </citation>
    <scope>NUCLEOTIDE SEQUENCE [LARGE SCALE GENOMIC DNA]</scope>
    <source>
        <strain evidence="1 2">DSM 25687</strain>
    </source>
</reference>